<evidence type="ECO:0000313" key="3">
    <source>
        <dbReference type="Proteomes" id="UP000309992"/>
    </source>
</evidence>
<feature type="domain" description="DNA primase/polymerase bifunctional N-terminal" evidence="1">
    <location>
        <begin position="17"/>
        <end position="178"/>
    </location>
</feature>
<dbReference type="SMART" id="SM00943">
    <property type="entry name" value="Prim-Pol"/>
    <property type="match status" value="1"/>
</dbReference>
<dbReference type="CDD" id="cd04859">
    <property type="entry name" value="Prim_Pol"/>
    <property type="match status" value="1"/>
</dbReference>
<organism evidence="2 3">
    <name type="scientific">Prauserella endophytica</name>
    <dbReference type="NCBI Taxonomy" id="1592324"/>
    <lineage>
        <taxon>Bacteria</taxon>
        <taxon>Bacillati</taxon>
        <taxon>Actinomycetota</taxon>
        <taxon>Actinomycetes</taxon>
        <taxon>Pseudonocardiales</taxon>
        <taxon>Pseudonocardiaceae</taxon>
        <taxon>Prauserella</taxon>
        <taxon>Prauserella coralliicola group</taxon>
    </lineage>
</organism>
<sequence>MTTATTTVTANPMLEWALYLAGMGWPVFPLRPRTKRQPAVKDWENRATTDAARIRRCWAADRFNIAVATGPARLVVIDCDMPKDDEPGPDGANALAALAAERGGPLPDTFTVTTPSGGRHLYYRCPPGVRLRNTQRVLCANVDTRAGGGYVVAPGSVTDEGGYELADEREPAELPAWLVQACAVRPAAANSAPVQIRSTDPTAYGSAALRGETERVRTAQPGRHNEVLSSAAYTIGRKVGAGLIDHYTARAELIAAGRTLIGTDHWPPTLTEVARVVDAGLTKGASNPVRRKDAA</sequence>
<comment type="caution">
    <text evidence="2">The sequence shown here is derived from an EMBL/GenBank/DDBJ whole genome shotgun (WGS) entry which is preliminary data.</text>
</comment>
<keyword evidence="3" id="KW-1185">Reference proteome</keyword>
<evidence type="ECO:0000259" key="1">
    <source>
        <dbReference type="SMART" id="SM00943"/>
    </source>
</evidence>
<gene>
    <name evidence="2" type="ORF">FCN18_22415</name>
</gene>
<dbReference type="SUPFAM" id="SSF56747">
    <property type="entry name" value="Prim-pol domain"/>
    <property type="match status" value="1"/>
</dbReference>
<name>A0ABY2S0D5_9PSEU</name>
<evidence type="ECO:0000313" key="2">
    <source>
        <dbReference type="EMBL" id="TKG67519.1"/>
    </source>
</evidence>
<dbReference type="Pfam" id="PF09250">
    <property type="entry name" value="Prim-Pol"/>
    <property type="match status" value="1"/>
</dbReference>
<accession>A0ABY2S0D5</accession>
<dbReference type="EMBL" id="SWMS01000013">
    <property type="protein sequence ID" value="TKG67519.1"/>
    <property type="molecule type" value="Genomic_DNA"/>
</dbReference>
<proteinExistence type="predicted"/>
<dbReference type="RefSeq" id="WP_137096037.1">
    <property type="nucleotide sequence ID" value="NZ_SWMS01000013.1"/>
</dbReference>
<reference evidence="2 3" key="1">
    <citation type="journal article" date="2015" name="Antonie Van Leeuwenhoek">
        <title>Prauserella endophytica sp. nov., an endophytic actinobacterium isolated from Tamarix taklamakanensis.</title>
        <authorList>
            <person name="Liu J.M."/>
            <person name="Habden X."/>
            <person name="Guo L."/>
            <person name="Tuo L."/>
            <person name="Jiang Z.K."/>
            <person name="Liu S.W."/>
            <person name="Liu X.F."/>
            <person name="Chen L."/>
            <person name="Li R.F."/>
            <person name="Zhang Y.Q."/>
            <person name="Sun C.H."/>
        </authorList>
    </citation>
    <scope>NUCLEOTIDE SEQUENCE [LARGE SCALE GENOMIC DNA]</scope>
    <source>
        <strain evidence="2 3">CGMCC 4.7182</strain>
    </source>
</reference>
<dbReference type="InterPro" id="IPR015330">
    <property type="entry name" value="DNA_primase/pol_bifunc_N"/>
</dbReference>
<dbReference type="Proteomes" id="UP000309992">
    <property type="component" value="Unassembled WGS sequence"/>
</dbReference>
<protein>
    <submittedName>
        <fullName evidence="2">Bifunctional DNA primase/polymerase</fullName>
    </submittedName>
</protein>